<feature type="compositionally biased region" description="Basic and acidic residues" evidence="1">
    <location>
        <begin position="329"/>
        <end position="359"/>
    </location>
</feature>
<feature type="compositionally biased region" description="Basic and acidic residues" evidence="1">
    <location>
        <begin position="392"/>
        <end position="432"/>
    </location>
</feature>
<feature type="region of interest" description="Disordered" evidence="1">
    <location>
        <begin position="143"/>
        <end position="225"/>
    </location>
</feature>
<accession>A0AAV4LZY9</accession>
<organism evidence="3 4">
    <name type="scientific">Babesia caballi</name>
    <dbReference type="NCBI Taxonomy" id="5871"/>
    <lineage>
        <taxon>Eukaryota</taxon>
        <taxon>Sar</taxon>
        <taxon>Alveolata</taxon>
        <taxon>Apicomplexa</taxon>
        <taxon>Aconoidasida</taxon>
        <taxon>Piroplasmida</taxon>
        <taxon>Babesiidae</taxon>
        <taxon>Babesia</taxon>
    </lineage>
</organism>
<gene>
    <name evidence="3" type="ORF">BcabD6B2_49500</name>
</gene>
<feature type="compositionally biased region" description="Basic and acidic residues" evidence="1">
    <location>
        <begin position="87"/>
        <end position="104"/>
    </location>
</feature>
<dbReference type="EMBL" id="BPLF01000005">
    <property type="protein sequence ID" value="GIX65515.1"/>
    <property type="molecule type" value="Genomic_DNA"/>
</dbReference>
<feature type="region of interest" description="Disordered" evidence="1">
    <location>
        <begin position="509"/>
        <end position="819"/>
    </location>
</feature>
<evidence type="ECO:0000256" key="2">
    <source>
        <dbReference type="SAM" id="SignalP"/>
    </source>
</evidence>
<feature type="compositionally biased region" description="Low complexity" evidence="1">
    <location>
        <begin position="757"/>
        <end position="780"/>
    </location>
</feature>
<proteinExistence type="predicted"/>
<evidence type="ECO:0000256" key="1">
    <source>
        <dbReference type="SAM" id="MobiDB-lite"/>
    </source>
</evidence>
<feature type="signal peptide" evidence="2">
    <location>
        <begin position="1"/>
        <end position="26"/>
    </location>
</feature>
<feature type="compositionally biased region" description="Basic residues" evidence="1">
    <location>
        <begin position="630"/>
        <end position="646"/>
    </location>
</feature>
<evidence type="ECO:0000313" key="3">
    <source>
        <dbReference type="EMBL" id="GIX65515.1"/>
    </source>
</evidence>
<feature type="chain" id="PRO_5044011200" evidence="2">
    <location>
        <begin position="27"/>
        <end position="819"/>
    </location>
</feature>
<dbReference type="RefSeq" id="XP_067717584.1">
    <property type="nucleotide sequence ID" value="XM_067861483.1"/>
</dbReference>
<feature type="compositionally biased region" description="Polar residues" evidence="1">
    <location>
        <begin position="255"/>
        <end position="277"/>
    </location>
</feature>
<feature type="compositionally biased region" description="Basic and acidic residues" evidence="1">
    <location>
        <begin position="146"/>
        <end position="156"/>
    </location>
</feature>
<evidence type="ECO:0000313" key="4">
    <source>
        <dbReference type="Proteomes" id="UP001497744"/>
    </source>
</evidence>
<feature type="compositionally biased region" description="Basic and acidic residues" evidence="1">
    <location>
        <begin position="310"/>
        <end position="321"/>
    </location>
</feature>
<feature type="compositionally biased region" description="Basic residues" evidence="1">
    <location>
        <begin position="568"/>
        <end position="621"/>
    </location>
</feature>
<feature type="compositionally biased region" description="Acidic residues" evidence="1">
    <location>
        <begin position="781"/>
        <end position="819"/>
    </location>
</feature>
<keyword evidence="4" id="KW-1185">Reference proteome</keyword>
<dbReference type="AlphaFoldDB" id="A0AAV4LZY9"/>
<feature type="compositionally biased region" description="Low complexity" evidence="1">
    <location>
        <begin position="700"/>
        <end position="717"/>
    </location>
</feature>
<feature type="region of interest" description="Disordered" evidence="1">
    <location>
        <begin position="71"/>
        <end position="120"/>
    </location>
</feature>
<feature type="region of interest" description="Disordered" evidence="1">
    <location>
        <begin position="254"/>
        <end position="277"/>
    </location>
</feature>
<feature type="compositionally biased region" description="Polar residues" evidence="1">
    <location>
        <begin position="73"/>
        <end position="86"/>
    </location>
</feature>
<protein>
    <submittedName>
        <fullName evidence="3">E3 ubiquitin-ligase RNF213, putative</fullName>
    </submittedName>
</protein>
<sequence>MKGLWFISTAFVMALHCNLWQCFVRGDDVLTSVSDTDEPANYTEDIRDAEMDVDKAEGEVPEAHVRNLVNAPLGTNGTKHQASSDASEQKIGHTREVLYEEKPQKKAKSTVATDSEKPEEGKVFRVKKTVELVIDAPTLITASTSDSKETGDDGESKLQGYGDLKETVNPEDVGTATRSTNAEPAEASEQIFEKRSPGVSVDDIGDSSSEIAQDEETPNTYDETPGEYQAKVSDVEGNGVRAQAPLYGREISIEGNDSSMDRSTVTNGKEMTTDSEGITSDELLTRDLFNVLPESEGFTAYDGDGVYEPKFYKSDSKKGKDMNISYGKLQKDESDGKIPHIQEREWGHDPEYHKQERHAATTTHSQGKHGHKEGFPKSQHYHSHGNNTKRNHTNDGDRNKPNSEARHHESPYEHEENAYTDNKVRRSYHESPIKPITSSEENWRSKDGYGQDESPPTNRFGSTITGEDTSESEEIITGKEERKYYENTTIEVSKKDSYVPAYPQFLEAEAAIDDEIPELLEGEDSVDDESPVTDDADTEDDSITTLASDTDDEEGSDALSEGASLRGLRSKGKKRSNKKSQARKYKASKRAKKNNKKSKKSAKKSKKLSKRQAKKKSRKAAKQWQIESKKSKKEAKKMKKEAKKAKKDANKAKYEAKKNKKDEDKTNKAVNDNYIITPQTHANGAKNLRTPGDQQTIEDASSSSAGVASADSASANSTETSGLDSSSESENAISTSDTKDADALLMTDNASTKDIDTASAAAEELEAAEAAADDIITAEDTSPESEEIADDENDDLYPEDDNKDGDSYNEEDGEEMTRL</sequence>
<dbReference type="GeneID" id="94196996"/>
<dbReference type="Proteomes" id="UP001497744">
    <property type="component" value="Unassembled WGS sequence"/>
</dbReference>
<comment type="caution">
    <text evidence="3">The sequence shown here is derived from an EMBL/GenBank/DDBJ whole genome shotgun (WGS) entry which is preliminary data.</text>
</comment>
<reference evidence="3 4" key="1">
    <citation type="submission" date="2021-06" db="EMBL/GenBank/DDBJ databases">
        <title>Genome sequence of Babesia caballi.</title>
        <authorList>
            <person name="Yamagishi J."/>
            <person name="Kidaka T."/>
            <person name="Ochi A."/>
        </authorList>
    </citation>
    <scope>NUCLEOTIDE SEQUENCE [LARGE SCALE GENOMIC DNA]</scope>
    <source>
        <strain evidence="3">USDA-D6B2</strain>
    </source>
</reference>
<keyword evidence="2" id="KW-0732">Signal</keyword>
<feature type="compositionally biased region" description="Polar residues" evidence="1">
    <location>
        <begin position="454"/>
        <end position="467"/>
    </location>
</feature>
<feature type="compositionally biased region" description="Acidic residues" evidence="1">
    <location>
        <begin position="510"/>
        <end position="542"/>
    </location>
</feature>
<feature type="region of interest" description="Disordered" evidence="1">
    <location>
        <begin position="297"/>
        <end position="480"/>
    </location>
</feature>
<feature type="compositionally biased region" description="Basic and acidic residues" evidence="1">
    <location>
        <begin position="647"/>
        <end position="667"/>
    </location>
</feature>
<name>A0AAV4LZY9_BABCB</name>
<feature type="compositionally biased region" description="Low complexity" evidence="1">
    <location>
        <begin position="197"/>
        <end position="209"/>
    </location>
</feature>
<feature type="compositionally biased region" description="Basic residues" evidence="1">
    <location>
        <begin position="379"/>
        <end position="391"/>
    </location>
</feature>